<dbReference type="InterPro" id="IPR036986">
    <property type="entry name" value="S4_RNA-bd_sf"/>
</dbReference>
<dbReference type="STRING" id="1592317.DPF_1926"/>
<dbReference type="GO" id="GO:0000455">
    <property type="term" value="P:enzyme-directed rRNA pseudouridine synthesis"/>
    <property type="evidence" value="ECO:0007669"/>
    <property type="project" value="UniProtKB-ARBA"/>
</dbReference>
<dbReference type="AlphaFoldDB" id="A0A194AIZ5"/>
<dbReference type="PANTHER" id="PTHR47683:SF2">
    <property type="entry name" value="RNA-BINDING S4 DOMAIN-CONTAINING PROTEIN"/>
    <property type="match status" value="1"/>
</dbReference>
<dbReference type="NCBIfam" id="TIGR00093">
    <property type="entry name" value="pseudouridine synthase"/>
    <property type="match status" value="1"/>
</dbReference>
<dbReference type="InterPro" id="IPR000748">
    <property type="entry name" value="PsdUridine_synth_RsuA/RluB/E/F"/>
</dbReference>
<dbReference type="PROSITE" id="PS01149">
    <property type="entry name" value="PSI_RSU"/>
    <property type="match status" value="1"/>
</dbReference>
<dbReference type="SUPFAM" id="SSF55174">
    <property type="entry name" value="Alpha-L RNA-binding motif"/>
    <property type="match status" value="1"/>
</dbReference>
<dbReference type="Pfam" id="PF01479">
    <property type="entry name" value="S4"/>
    <property type="match status" value="1"/>
</dbReference>
<dbReference type="InterPro" id="IPR042092">
    <property type="entry name" value="PsdUridine_s_RsuA/RluB/E/F_cat"/>
</dbReference>
<evidence type="ECO:0000313" key="7">
    <source>
        <dbReference type="EMBL" id="GAU09205.1"/>
    </source>
</evidence>
<dbReference type="FunFam" id="3.10.290.10:FF:000003">
    <property type="entry name" value="Pseudouridine synthase"/>
    <property type="match status" value="1"/>
</dbReference>
<evidence type="ECO:0000256" key="2">
    <source>
        <dbReference type="ARBA" id="ARBA00023235"/>
    </source>
</evidence>
<feature type="domain" description="RNA-binding S4" evidence="6">
    <location>
        <begin position="21"/>
        <end position="80"/>
    </location>
</feature>
<dbReference type="PROSITE" id="PS50889">
    <property type="entry name" value="S4"/>
    <property type="match status" value="1"/>
</dbReference>
<evidence type="ECO:0000259" key="6">
    <source>
        <dbReference type="SMART" id="SM00363"/>
    </source>
</evidence>
<dbReference type="Gene3D" id="3.30.70.580">
    <property type="entry name" value="Pseudouridine synthase I, catalytic domain, N-terminal subdomain"/>
    <property type="match status" value="1"/>
</dbReference>
<dbReference type="Gene3D" id="3.10.290.10">
    <property type="entry name" value="RNA-binding S4 domain"/>
    <property type="match status" value="1"/>
</dbReference>
<dbReference type="InterPro" id="IPR020094">
    <property type="entry name" value="TruA/RsuA/RluB/E/F_N"/>
</dbReference>
<gene>
    <name evidence="7" type="ORF">DPF_1926</name>
</gene>
<comment type="similarity">
    <text evidence="1 4">Belongs to the pseudouridine synthase RsuA family.</text>
</comment>
<dbReference type="SMART" id="SM00363">
    <property type="entry name" value="S4"/>
    <property type="match status" value="1"/>
</dbReference>
<keyword evidence="2 4" id="KW-0413">Isomerase</keyword>
<dbReference type="InterPro" id="IPR002942">
    <property type="entry name" value="S4_RNA-bd"/>
</dbReference>
<evidence type="ECO:0000256" key="3">
    <source>
        <dbReference type="PROSITE-ProRule" id="PRU00182"/>
    </source>
</evidence>
<sequence length="272" mass="30467">MTMNHSRNRQSSPPSPQGPSVRINKAIAQAGVCSRRKADELLAQGRVKVNGRTITSPGLQVDPSRDTICVDGKPVSPAGQTSRPVYLLLHKPIRTVTTLRDPAGRPTVIDLLPPFFRKKRVFPVGRLDYYSEGLLLLTTDGDLTQKMTHPSYNHPKTYEVEILGMPTRGMLHVMRQGMTLAEGERLRPVDVTILGTRGNRTTLSMVLRQGVNRQIRRMCRDLGFKVLKLKRTSQGPLHLGDLKPGAFRELTPEEVRQLKKSVQQKRDTPVKD</sequence>
<dbReference type="EMBL" id="BDFE01000017">
    <property type="protein sequence ID" value="GAU09205.1"/>
    <property type="molecule type" value="Genomic_DNA"/>
</dbReference>
<dbReference type="GO" id="GO:0120159">
    <property type="term" value="F:rRNA pseudouridine synthase activity"/>
    <property type="evidence" value="ECO:0007669"/>
    <property type="project" value="UniProtKB-ARBA"/>
</dbReference>
<keyword evidence="3" id="KW-0694">RNA-binding</keyword>
<keyword evidence="8" id="KW-1185">Reference proteome</keyword>
<dbReference type="SUPFAM" id="SSF55120">
    <property type="entry name" value="Pseudouridine synthase"/>
    <property type="match status" value="1"/>
</dbReference>
<feature type="region of interest" description="Disordered" evidence="5">
    <location>
        <begin position="1"/>
        <end position="21"/>
    </location>
</feature>
<dbReference type="InterPro" id="IPR050343">
    <property type="entry name" value="RsuA_PseudoU_synthase"/>
</dbReference>
<organism evidence="7 8">
    <name type="scientific">Desulfoplanes formicivorans</name>
    <dbReference type="NCBI Taxonomy" id="1592317"/>
    <lineage>
        <taxon>Bacteria</taxon>
        <taxon>Pseudomonadati</taxon>
        <taxon>Thermodesulfobacteriota</taxon>
        <taxon>Desulfovibrionia</taxon>
        <taxon>Desulfovibrionales</taxon>
        <taxon>Desulfoplanaceae</taxon>
        <taxon>Desulfoplanes</taxon>
    </lineage>
</organism>
<dbReference type="InterPro" id="IPR006145">
    <property type="entry name" value="PsdUridine_synth_RsuA/RluA"/>
</dbReference>
<dbReference type="InterPro" id="IPR018496">
    <property type="entry name" value="PsdUridine_synth_RsuA/RluB_CS"/>
</dbReference>
<protein>
    <recommendedName>
        <fullName evidence="4">Pseudouridine synthase</fullName>
        <ecNumber evidence="4">5.4.99.-</ecNumber>
    </recommendedName>
</protein>
<dbReference type="PANTHER" id="PTHR47683">
    <property type="entry name" value="PSEUDOURIDINE SYNTHASE FAMILY PROTEIN-RELATED"/>
    <property type="match status" value="1"/>
</dbReference>
<dbReference type="Pfam" id="PF00849">
    <property type="entry name" value="PseudoU_synth_2"/>
    <property type="match status" value="1"/>
</dbReference>
<evidence type="ECO:0000256" key="1">
    <source>
        <dbReference type="ARBA" id="ARBA00008348"/>
    </source>
</evidence>
<dbReference type="Proteomes" id="UP000095200">
    <property type="component" value="Unassembled WGS sequence"/>
</dbReference>
<dbReference type="InterPro" id="IPR020103">
    <property type="entry name" value="PsdUridine_synth_cat_dom_sf"/>
</dbReference>
<proteinExistence type="inferred from homology"/>
<dbReference type="EC" id="5.4.99.-" evidence="4"/>
<dbReference type="Gene3D" id="3.30.70.1560">
    <property type="entry name" value="Alpha-L RNA-binding motif"/>
    <property type="match status" value="1"/>
</dbReference>
<dbReference type="GO" id="GO:0003723">
    <property type="term" value="F:RNA binding"/>
    <property type="evidence" value="ECO:0007669"/>
    <property type="project" value="UniProtKB-KW"/>
</dbReference>
<evidence type="ECO:0000256" key="5">
    <source>
        <dbReference type="SAM" id="MobiDB-lite"/>
    </source>
</evidence>
<dbReference type="CDD" id="cd00165">
    <property type="entry name" value="S4"/>
    <property type="match status" value="1"/>
</dbReference>
<evidence type="ECO:0000256" key="4">
    <source>
        <dbReference type="RuleBase" id="RU003887"/>
    </source>
</evidence>
<evidence type="ECO:0000313" key="8">
    <source>
        <dbReference type="Proteomes" id="UP000095200"/>
    </source>
</evidence>
<reference evidence="8" key="1">
    <citation type="submission" date="2016-06" db="EMBL/GenBank/DDBJ databases">
        <title>Draft genome sequence of Desulfoplanes formicivorans strain Pf12B.</title>
        <authorList>
            <person name="Watanabe M."/>
            <person name="Kojima H."/>
            <person name="Fukui M."/>
        </authorList>
    </citation>
    <scope>NUCLEOTIDE SEQUENCE [LARGE SCALE GENOMIC DNA]</scope>
    <source>
        <strain evidence="8">Pf12B</strain>
    </source>
</reference>
<comment type="caution">
    <text evidence="7">The sequence shown here is derived from an EMBL/GenBank/DDBJ whole genome shotgun (WGS) entry which is preliminary data.</text>
</comment>
<accession>A0A194AIZ5</accession>
<name>A0A194AIZ5_9BACT</name>
<dbReference type="RefSeq" id="WP_231702165.1">
    <property type="nucleotide sequence ID" value="NZ_BDFE01000017.1"/>
</dbReference>